<dbReference type="InterPro" id="IPR050377">
    <property type="entry name" value="Radical_SAM_PqqE_MftC-like"/>
</dbReference>
<accession>A0ABN2YH19</accession>
<dbReference type="SUPFAM" id="SSF102114">
    <property type="entry name" value="Radical SAM enzymes"/>
    <property type="match status" value="1"/>
</dbReference>
<dbReference type="PANTHER" id="PTHR11228:SF7">
    <property type="entry name" value="PQQA PEPTIDE CYCLASE"/>
    <property type="match status" value="1"/>
</dbReference>
<comment type="caution">
    <text evidence="1">The sequence shown here is derived from an EMBL/GenBank/DDBJ whole genome shotgun (WGS) entry which is preliminary data.</text>
</comment>
<keyword evidence="2" id="KW-1185">Reference proteome</keyword>
<organism evidence="1 2">
    <name type="scientific">Streptomyces synnematoformans</name>
    <dbReference type="NCBI Taxonomy" id="415721"/>
    <lineage>
        <taxon>Bacteria</taxon>
        <taxon>Bacillati</taxon>
        <taxon>Actinomycetota</taxon>
        <taxon>Actinomycetes</taxon>
        <taxon>Kitasatosporales</taxon>
        <taxon>Streptomycetaceae</taxon>
        <taxon>Streptomyces</taxon>
    </lineage>
</organism>
<evidence type="ECO:0000313" key="1">
    <source>
        <dbReference type="EMBL" id="GAA2127114.1"/>
    </source>
</evidence>
<evidence type="ECO:0008006" key="3">
    <source>
        <dbReference type="Google" id="ProtNLM"/>
    </source>
</evidence>
<dbReference type="InterPro" id="IPR058240">
    <property type="entry name" value="rSAM_sf"/>
</dbReference>
<dbReference type="RefSeq" id="WP_344290805.1">
    <property type="nucleotide sequence ID" value="NZ_BAAAPF010000102.1"/>
</dbReference>
<evidence type="ECO:0000313" key="2">
    <source>
        <dbReference type="Proteomes" id="UP001500443"/>
    </source>
</evidence>
<dbReference type="Gene3D" id="3.20.20.70">
    <property type="entry name" value="Aldolase class I"/>
    <property type="match status" value="1"/>
</dbReference>
<dbReference type="EMBL" id="BAAAPF010000102">
    <property type="protein sequence ID" value="GAA2127114.1"/>
    <property type="molecule type" value="Genomic_DNA"/>
</dbReference>
<name>A0ABN2YH19_9ACTN</name>
<proteinExistence type="predicted"/>
<protein>
    <recommendedName>
        <fullName evidence="3">Radical SAM protein</fullName>
    </recommendedName>
</protein>
<reference evidence="1 2" key="1">
    <citation type="journal article" date="2019" name="Int. J. Syst. Evol. Microbiol.">
        <title>The Global Catalogue of Microorganisms (GCM) 10K type strain sequencing project: providing services to taxonomists for standard genome sequencing and annotation.</title>
        <authorList>
            <consortium name="The Broad Institute Genomics Platform"/>
            <consortium name="The Broad Institute Genome Sequencing Center for Infectious Disease"/>
            <person name="Wu L."/>
            <person name="Ma J."/>
        </authorList>
    </citation>
    <scope>NUCLEOTIDE SEQUENCE [LARGE SCALE GENOMIC DNA]</scope>
    <source>
        <strain evidence="1 2">JCM 15481</strain>
    </source>
</reference>
<dbReference type="PANTHER" id="PTHR11228">
    <property type="entry name" value="RADICAL SAM DOMAIN PROTEIN"/>
    <property type="match status" value="1"/>
</dbReference>
<dbReference type="InterPro" id="IPR013785">
    <property type="entry name" value="Aldolase_TIM"/>
</dbReference>
<dbReference type="Proteomes" id="UP001500443">
    <property type="component" value="Unassembled WGS sequence"/>
</dbReference>
<gene>
    <name evidence="1" type="ORF">GCM10009802_33490</name>
</gene>
<sequence>MHTVPLRFAWLEVTGRCNESCGHCYADSGPQGTHGTMTVPDWERTIRQLAEIGALDVQFIGGNVRRTALADIWTGPRMAAIGREIRDAHGAGAASCTPPQFLPMCGPCGPCVPSVGHCDPRATDSIGSPG</sequence>